<evidence type="ECO:0000313" key="3">
    <source>
        <dbReference type="EMBL" id="QHT87966.1"/>
    </source>
</evidence>
<protein>
    <recommendedName>
        <fullName evidence="2">Alpha-carbonic anhydrase domain-containing protein</fullName>
    </recommendedName>
</protein>
<dbReference type="Pfam" id="PF00194">
    <property type="entry name" value="Carb_anhydrase"/>
    <property type="match status" value="1"/>
</dbReference>
<dbReference type="AlphaFoldDB" id="A0A6C0I6I4"/>
<reference evidence="3" key="1">
    <citation type="journal article" date="2020" name="Nature">
        <title>Giant virus diversity and host interactions through global metagenomics.</title>
        <authorList>
            <person name="Schulz F."/>
            <person name="Roux S."/>
            <person name="Paez-Espino D."/>
            <person name="Jungbluth S."/>
            <person name="Walsh D.A."/>
            <person name="Denef V.J."/>
            <person name="McMahon K.D."/>
            <person name="Konstantinidis K.T."/>
            <person name="Eloe-Fadrosh E.A."/>
            <person name="Kyrpides N.C."/>
            <person name="Woyke T."/>
        </authorList>
    </citation>
    <scope>NUCLEOTIDE SEQUENCE</scope>
    <source>
        <strain evidence="3">GVMAG-M-3300023184-191</strain>
    </source>
</reference>
<keyword evidence="1" id="KW-1133">Transmembrane helix</keyword>
<dbReference type="SUPFAM" id="SSF51069">
    <property type="entry name" value="Carbonic anhydrase"/>
    <property type="match status" value="1"/>
</dbReference>
<dbReference type="InterPro" id="IPR036398">
    <property type="entry name" value="CA_dom_sf"/>
</dbReference>
<sequence>MSCSAPIDIPTKKNVNSISGKFTCVYDANMLSSSAVSLSQDLSHLSIKCTSNNSNVSFYNAGTYIPYEIRIYKPSLHTYNGTKADAEMLIMHSIASSNSKLNVGSDGLIVSVPISMGGNKSSGLNAIVKSANTLNAGTVAMNSSVPISSDVDVNELIPSKPFYVYNGTLPYDSCEGDYYYAVFADPIFISTPINNVTPSGIKIAPPPALLQKSKTGPGNGIGSTSADDGTILVEFTNSFSQDDSNNSYNPELNPPPKVNQLLTTVNVLWGFLIAFVLWVIYWMANWGYKLSKNEEGTGSAVAGNP</sequence>
<feature type="transmembrane region" description="Helical" evidence="1">
    <location>
        <begin position="267"/>
        <end position="284"/>
    </location>
</feature>
<keyword evidence="1" id="KW-0472">Membrane</keyword>
<evidence type="ECO:0000256" key="1">
    <source>
        <dbReference type="SAM" id="Phobius"/>
    </source>
</evidence>
<name>A0A6C0I6I4_9ZZZZ</name>
<dbReference type="Gene3D" id="3.10.200.10">
    <property type="entry name" value="Alpha carbonic anhydrase"/>
    <property type="match status" value="1"/>
</dbReference>
<feature type="domain" description="Alpha-carbonic anhydrase" evidence="2">
    <location>
        <begin position="6"/>
        <end position="191"/>
    </location>
</feature>
<organism evidence="3">
    <name type="scientific">viral metagenome</name>
    <dbReference type="NCBI Taxonomy" id="1070528"/>
    <lineage>
        <taxon>unclassified sequences</taxon>
        <taxon>metagenomes</taxon>
        <taxon>organismal metagenomes</taxon>
    </lineage>
</organism>
<proteinExistence type="predicted"/>
<evidence type="ECO:0000259" key="2">
    <source>
        <dbReference type="Pfam" id="PF00194"/>
    </source>
</evidence>
<dbReference type="EMBL" id="MN740105">
    <property type="protein sequence ID" value="QHT87966.1"/>
    <property type="molecule type" value="Genomic_DNA"/>
</dbReference>
<keyword evidence="1" id="KW-0812">Transmembrane</keyword>
<dbReference type="InterPro" id="IPR001148">
    <property type="entry name" value="CA_dom"/>
</dbReference>
<accession>A0A6C0I6I4</accession>